<accession>A0ABR8JYU2</accession>
<protein>
    <submittedName>
        <fullName evidence="2">Uncharacterized protein</fullName>
    </submittedName>
</protein>
<comment type="caution">
    <text evidence="2">The sequence shown here is derived from an EMBL/GenBank/DDBJ whole genome shotgun (WGS) entry which is preliminary data.</text>
</comment>
<dbReference type="EMBL" id="JACXAC010000005">
    <property type="protein sequence ID" value="MBD2723820.1"/>
    <property type="molecule type" value="Genomic_DNA"/>
</dbReference>
<name>A0ABR8JYU2_9BACT</name>
<evidence type="ECO:0000313" key="2">
    <source>
        <dbReference type="EMBL" id="MBD2723820.1"/>
    </source>
</evidence>
<feature type="region of interest" description="Disordered" evidence="1">
    <location>
        <begin position="1"/>
        <end position="23"/>
    </location>
</feature>
<organism evidence="2 3">
    <name type="scientific">Hymenobacter armeniacus</name>
    <dbReference type="NCBI Taxonomy" id="2771358"/>
    <lineage>
        <taxon>Bacteria</taxon>
        <taxon>Pseudomonadati</taxon>
        <taxon>Bacteroidota</taxon>
        <taxon>Cytophagia</taxon>
        <taxon>Cytophagales</taxon>
        <taxon>Hymenobacteraceae</taxon>
        <taxon>Hymenobacter</taxon>
    </lineage>
</organism>
<proteinExistence type="predicted"/>
<gene>
    <name evidence="2" type="ORF">IC234_16955</name>
</gene>
<keyword evidence="3" id="KW-1185">Reference proteome</keyword>
<evidence type="ECO:0000256" key="1">
    <source>
        <dbReference type="SAM" id="MobiDB-lite"/>
    </source>
</evidence>
<evidence type="ECO:0000313" key="3">
    <source>
        <dbReference type="Proteomes" id="UP000606003"/>
    </source>
</evidence>
<reference evidence="2 3" key="1">
    <citation type="submission" date="2020-09" db="EMBL/GenBank/DDBJ databases">
        <authorList>
            <person name="Kim M.K."/>
        </authorList>
    </citation>
    <scope>NUCLEOTIDE SEQUENCE [LARGE SCALE GENOMIC DNA]</scope>
    <source>
        <strain evidence="2 3">BT189</strain>
    </source>
</reference>
<sequence>MSPASTGTPAPDPSGNEPTYTPNLPFGQLELATLALSAATFWQTSALGDLLWKTKAAFLTQAQAYFDSLDSADAAQDGRGPQAQRLRTLDAQIDKALGFVKGYLAEDHDGDADEAYYDEFGIRAEGRNQRLPSARPARAKALAKLVAALHAHGYDDRKYGKAFWKPIATEYADLVGQRAQTESAAAGETGQKNAQEKPLRKVLKALINLIKAHYPDTYKNVLREFGFQKEGY</sequence>
<dbReference type="Proteomes" id="UP000606003">
    <property type="component" value="Unassembled WGS sequence"/>
</dbReference>
<dbReference type="RefSeq" id="WP_190926902.1">
    <property type="nucleotide sequence ID" value="NZ_JACXAC010000005.1"/>
</dbReference>